<dbReference type="InterPro" id="IPR026960">
    <property type="entry name" value="RVT-Znf"/>
</dbReference>
<dbReference type="AlphaFoldDB" id="A0AAW1YLA1"/>
<keyword evidence="3" id="KW-1185">Reference proteome</keyword>
<gene>
    <name evidence="2" type="ORF">M0R45_004967</name>
</gene>
<dbReference type="PANTHER" id="PTHR47074">
    <property type="entry name" value="BNAC02G40300D PROTEIN"/>
    <property type="match status" value="1"/>
</dbReference>
<dbReference type="Pfam" id="PF13966">
    <property type="entry name" value="zf-RVT"/>
    <property type="match status" value="1"/>
</dbReference>
<dbReference type="InterPro" id="IPR052929">
    <property type="entry name" value="RNase_H-like_EbsB-rel"/>
</dbReference>
<comment type="caution">
    <text evidence="2">The sequence shown here is derived from an EMBL/GenBank/DDBJ whole genome shotgun (WGS) entry which is preliminary data.</text>
</comment>
<evidence type="ECO:0000259" key="1">
    <source>
        <dbReference type="Pfam" id="PF13966"/>
    </source>
</evidence>
<dbReference type="CDD" id="cd06222">
    <property type="entry name" value="RNase_H_like"/>
    <property type="match status" value="1"/>
</dbReference>
<proteinExistence type="predicted"/>
<protein>
    <recommendedName>
        <fullName evidence="1">Reverse transcriptase zinc-binding domain-containing protein</fullName>
    </recommendedName>
</protein>
<evidence type="ECO:0000313" key="2">
    <source>
        <dbReference type="EMBL" id="KAK9949446.1"/>
    </source>
</evidence>
<sequence length="373" mass="42562">MAPYFFGFSLYGSCSPFPFPYYPLLSWGFNVWHSAIQPRKSLTTWKVLHGRLLVDAALQRRGESLCSCCHLCGAAVESISHLFFECPRVQVIWKWLFGLFQVPMPHSSSAQLLLSPSFICHLPVALKILWRMTVCNFIWCIWTERNKLRFEDSCFCPLRFKQFFFLSFKDSASLYFSPSSASYGVPPVFLLLGLSPLRFRANSYIPVVWTPPPVGWLKVNTDGSFRDSSRAGFGGVFRNHEGFFVGGFSSKVVVGALLTRRSLQCLRRFKLLGFVVGLMSGLKRTLHLLSIITITHPHLIPWRLRMHWKICLHLASLLHFRISHIFREGNYVADGLANYGAKNEGSVWWISLPSFLATSFGRDLCSRPAYRLA</sequence>
<organism evidence="2 3">
    <name type="scientific">Rubus argutus</name>
    <name type="common">Southern blackberry</name>
    <dbReference type="NCBI Taxonomy" id="59490"/>
    <lineage>
        <taxon>Eukaryota</taxon>
        <taxon>Viridiplantae</taxon>
        <taxon>Streptophyta</taxon>
        <taxon>Embryophyta</taxon>
        <taxon>Tracheophyta</taxon>
        <taxon>Spermatophyta</taxon>
        <taxon>Magnoliopsida</taxon>
        <taxon>eudicotyledons</taxon>
        <taxon>Gunneridae</taxon>
        <taxon>Pentapetalae</taxon>
        <taxon>rosids</taxon>
        <taxon>fabids</taxon>
        <taxon>Rosales</taxon>
        <taxon>Rosaceae</taxon>
        <taxon>Rosoideae</taxon>
        <taxon>Rosoideae incertae sedis</taxon>
        <taxon>Rubus</taxon>
    </lineage>
</organism>
<evidence type="ECO:0000313" key="3">
    <source>
        <dbReference type="Proteomes" id="UP001457282"/>
    </source>
</evidence>
<dbReference type="InterPro" id="IPR012337">
    <property type="entry name" value="RNaseH-like_sf"/>
</dbReference>
<dbReference type="EMBL" id="JBEDUW010000001">
    <property type="protein sequence ID" value="KAK9949446.1"/>
    <property type="molecule type" value="Genomic_DNA"/>
</dbReference>
<reference evidence="2 3" key="1">
    <citation type="journal article" date="2023" name="G3 (Bethesda)">
        <title>A chromosome-length genome assembly and annotation of blackberry (Rubus argutus, cv. 'Hillquist').</title>
        <authorList>
            <person name="Bruna T."/>
            <person name="Aryal R."/>
            <person name="Dudchenko O."/>
            <person name="Sargent D.J."/>
            <person name="Mead D."/>
            <person name="Buti M."/>
            <person name="Cavallini A."/>
            <person name="Hytonen T."/>
            <person name="Andres J."/>
            <person name="Pham M."/>
            <person name="Weisz D."/>
            <person name="Mascagni F."/>
            <person name="Usai G."/>
            <person name="Natali L."/>
            <person name="Bassil N."/>
            <person name="Fernandez G.E."/>
            <person name="Lomsadze A."/>
            <person name="Armour M."/>
            <person name="Olukolu B."/>
            <person name="Poorten T."/>
            <person name="Britton C."/>
            <person name="Davik J."/>
            <person name="Ashrafi H."/>
            <person name="Aiden E.L."/>
            <person name="Borodovsky M."/>
            <person name="Worthington M."/>
        </authorList>
    </citation>
    <scope>NUCLEOTIDE SEQUENCE [LARGE SCALE GENOMIC DNA]</scope>
    <source>
        <strain evidence="2">PI 553951</strain>
    </source>
</reference>
<dbReference type="PANTHER" id="PTHR47074:SF75">
    <property type="entry name" value="RNASE H TYPE-1 DOMAIN-CONTAINING PROTEIN"/>
    <property type="match status" value="1"/>
</dbReference>
<feature type="domain" description="Reverse transcriptase zinc-binding" evidence="1">
    <location>
        <begin position="27"/>
        <end position="93"/>
    </location>
</feature>
<name>A0AAW1YLA1_RUBAR</name>
<dbReference type="SUPFAM" id="SSF53098">
    <property type="entry name" value="Ribonuclease H-like"/>
    <property type="match status" value="1"/>
</dbReference>
<dbReference type="Proteomes" id="UP001457282">
    <property type="component" value="Unassembled WGS sequence"/>
</dbReference>
<dbReference type="InterPro" id="IPR044730">
    <property type="entry name" value="RNase_H-like_dom_plant"/>
</dbReference>
<accession>A0AAW1YLA1</accession>